<dbReference type="Pfam" id="PF14647">
    <property type="entry name" value="FAM91_N"/>
    <property type="match status" value="1"/>
</dbReference>
<dbReference type="InterPro" id="IPR028091">
    <property type="entry name" value="FAM91_N_dom"/>
</dbReference>
<dbReference type="PANTHER" id="PTHR28441:SF2">
    <property type="entry name" value="PROTEIN FAM91A1"/>
    <property type="match status" value="1"/>
</dbReference>
<dbReference type="Pfam" id="PF14648">
    <property type="entry name" value="FAM91_C"/>
    <property type="match status" value="1"/>
</dbReference>
<protein>
    <submittedName>
        <fullName evidence="4">Protein FAM91A1-like</fullName>
    </submittedName>
</protein>
<dbReference type="PROSITE" id="PS00208">
    <property type="entry name" value="PLANT_GLOBIN"/>
    <property type="match status" value="1"/>
</dbReference>
<comment type="similarity">
    <text evidence="1">Belongs to the FAM91 family.</text>
</comment>
<dbReference type="InterPro" id="IPR019824">
    <property type="entry name" value="Leghaemoglobin_Fe_BS"/>
</dbReference>
<dbReference type="GO" id="GO:0020037">
    <property type="term" value="F:heme binding"/>
    <property type="evidence" value="ECO:0007669"/>
    <property type="project" value="InterPro"/>
</dbReference>
<feature type="domain" description="FAM91 C-terminal" evidence="3">
    <location>
        <begin position="455"/>
        <end position="907"/>
    </location>
</feature>
<dbReference type="GO" id="GO:0019825">
    <property type="term" value="F:oxygen binding"/>
    <property type="evidence" value="ECO:0007669"/>
    <property type="project" value="InterPro"/>
</dbReference>
<name>A0A6A7FY91_9CRUS</name>
<evidence type="ECO:0000256" key="1">
    <source>
        <dbReference type="ARBA" id="ARBA00010319"/>
    </source>
</evidence>
<organism evidence="4">
    <name type="scientific">Hirondellea gigas</name>
    <dbReference type="NCBI Taxonomy" id="1518452"/>
    <lineage>
        <taxon>Eukaryota</taxon>
        <taxon>Metazoa</taxon>
        <taxon>Ecdysozoa</taxon>
        <taxon>Arthropoda</taxon>
        <taxon>Crustacea</taxon>
        <taxon>Multicrustacea</taxon>
        <taxon>Malacostraca</taxon>
        <taxon>Eumalacostraca</taxon>
        <taxon>Peracarida</taxon>
        <taxon>Amphipoda</taxon>
        <taxon>Amphilochidea</taxon>
        <taxon>Lysianassida</taxon>
        <taxon>Lysianassidira</taxon>
        <taxon>Lysianassoidea</taxon>
        <taxon>Lysianassidae</taxon>
        <taxon>Hirondellea</taxon>
    </lineage>
</organism>
<evidence type="ECO:0000259" key="2">
    <source>
        <dbReference type="Pfam" id="PF14647"/>
    </source>
</evidence>
<dbReference type="InterPro" id="IPR039199">
    <property type="entry name" value="FAM91"/>
</dbReference>
<reference evidence="4" key="1">
    <citation type="submission" date="2017-11" db="EMBL/GenBank/DDBJ databases">
        <title>The sensing device of the deep-sea amphipod.</title>
        <authorList>
            <person name="Kobayashi H."/>
            <person name="Nagahama T."/>
            <person name="Arai W."/>
            <person name="Sasagawa Y."/>
            <person name="Umeda M."/>
            <person name="Hayashi T."/>
            <person name="Nikaido I."/>
            <person name="Watanabe H."/>
            <person name="Oguri K."/>
            <person name="Kitazato H."/>
            <person name="Fujioka K."/>
            <person name="Kido Y."/>
            <person name="Takami H."/>
        </authorList>
    </citation>
    <scope>NUCLEOTIDE SEQUENCE</scope>
    <source>
        <tissue evidence="4">Whole body</tissue>
    </source>
</reference>
<proteinExistence type="evidence at transcript level"/>
<feature type="domain" description="FAM91 N-terminal" evidence="2">
    <location>
        <begin position="9"/>
        <end position="309"/>
    </location>
</feature>
<dbReference type="AlphaFoldDB" id="A0A6A7FY91"/>
<sequence length="913" mass="100006">MNSDIEKHIALNVTFEDLPQNVRQMVGNSEKEYNKQVLDYSIKTQLHYRGNLVSSLVKNERSYYEQVVQSSRNQLMLYPYHLAEAVVAGLRVTPFQYYCGTLLDVMEQEKSYDALPNFTAVDCVRLLGIGRNQYIELMNQRKSGGRTRLFTRKPGRELLPSLPAVTALQQLQPWWLVKLGRVTQADVKSSVTTTEKVLIDLLIDRGPQLAGDIDRAAILSLYSKGLIYLDVPLKGTDRVTVPPLEGFVMNRVTGDHMETLLYKVFVSIDEHSSVSELASVLDAELSLVKLALSLFCRLGFAQRKTPVGEELTGPPLYHPSWDAVCAKATTTTAAQVGDATAAATALQERSSEELLLQELESALSDDPSLYLEKNLEPASVALHSTTFSLPSATTPVDISASLQTPTIARSFADEAAMCAGGLATPVGGPKAPSMDASLLGTGGGVVAAGGGGGGKKRIAFLFDSTLTAFLMMGNLSPDLKNHAVTLFEVGKLPDEGLDSLIHELSKIPQCVSEGEAERYFTHALTLRTALTFLRHNPALSDEDEDGCALDLVRWESLSHLDPATTARLLNKNYKLLVSMSPLHYSIPPLPAITPPHFGPPAPAATSLWFRLLLYHTTNSGPVTLLLPRGYRLKRLPACLLQHNRVLVTGWGQEPTVLPLQQILPTANDALTHYPLMLQGYGWQEDVLTQHVCLPLEENDVWSKCPGVQLAVERLRLHNTFGYLHLIALPITATPPPTPPPRRRSSIFAAHVEQVVDGGRLRTPTAGSLDAAPGETRGRTQRADLHLPLGDKTSGECTTRQYCQRLIERYDWVLYDCHFGLPLFDAHLNHHISKKITSHKLLSQSSVSRFVEDQALLVRLLDDFIAQFEGCDASRRASIPASAAGNGPATAGVVLPSQPLLFTDGTLAVWDEGR</sequence>
<dbReference type="InterPro" id="IPR028097">
    <property type="entry name" value="FAM91_C_dom"/>
</dbReference>
<evidence type="ECO:0000313" key="4">
    <source>
        <dbReference type="EMBL" id="LAC23577.1"/>
    </source>
</evidence>
<evidence type="ECO:0000259" key="3">
    <source>
        <dbReference type="Pfam" id="PF14648"/>
    </source>
</evidence>
<dbReference type="EMBL" id="IACT01004383">
    <property type="protein sequence ID" value="LAC23577.1"/>
    <property type="molecule type" value="mRNA"/>
</dbReference>
<accession>A0A6A7FY91</accession>
<dbReference type="PANTHER" id="PTHR28441">
    <property type="entry name" value="PROTEIN FAM91A1"/>
    <property type="match status" value="1"/>
</dbReference>